<protein>
    <recommendedName>
        <fullName evidence="3">Aminoglycoside phosphotransferase domain-containing protein</fullName>
    </recommendedName>
</protein>
<sequence length="273" mass="30030">MSSAVPELGQATLDAAPQDLNVDVVSGFVKATIPGACNPTFKLTDARGTQLVLRRKPPSVLVSSTAYQIDREFLVLAALGRNFYPRQLATWRGVHTAQKVIKYPNGCPVPQIDRFEDMAWLQRKMIVLRGEAETLSLIRFPLQNCNTSYLRGASTIGHPLADLAFILGPFFIHPIRGQAPSPDCPLIAWSQFPRHDPIAYMRAYCEAAGWSFEKTWAEWEYVMTFQRLKGAVIAHGIALRGATGAVFADSVPGIVREALEYVDGGDLATKGKL</sequence>
<organism evidence="1 2">
    <name type="scientific">Gonapodya prolifera (strain JEL478)</name>
    <name type="common">Monoblepharis prolifera</name>
    <dbReference type="NCBI Taxonomy" id="1344416"/>
    <lineage>
        <taxon>Eukaryota</taxon>
        <taxon>Fungi</taxon>
        <taxon>Fungi incertae sedis</taxon>
        <taxon>Chytridiomycota</taxon>
        <taxon>Chytridiomycota incertae sedis</taxon>
        <taxon>Monoblepharidomycetes</taxon>
        <taxon>Monoblepharidales</taxon>
        <taxon>Gonapodyaceae</taxon>
        <taxon>Gonapodya</taxon>
    </lineage>
</organism>
<dbReference type="STRING" id="1344416.A0A139A093"/>
<gene>
    <name evidence="1" type="ORF">M427DRAFT_62607</name>
</gene>
<dbReference type="Gene3D" id="3.90.1200.10">
    <property type="match status" value="1"/>
</dbReference>
<accession>A0A139A093</accession>
<dbReference type="AlphaFoldDB" id="A0A139A093"/>
<dbReference type="OrthoDB" id="191037at2759"/>
<name>A0A139A093_GONPJ</name>
<reference evidence="1 2" key="1">
    <citation type="journal article" date="2015" name="Genome Biol. Evol.">
        <title>Phylogenomic analyses indicate that early fungi evolved digesting cell walls of algal ancestors of land plants.</title>
        <authorList>
            <person name="Chang Y."/>
            <person name="Wang S."/>
            <person name="Sekimoto S."/>
            <person name="Aerts A.L."/>
            <person name="Choi C."/>
            <person name="Clum A."/>
            <person name="LaButti K.M."/>
            <person name="Lindquist E.A."/>
            <person name="Yee Ngan C."/>
            <person name="Ohm R.A."/>
            <person name="Salamov A.A."/>
            <person name="Grigoriev I.V."/>
            <person name="Spatafora J.W."/>
            <person name="Berbee M.L."/>
        </authorList>
    </citation>
    <scope>NUCLEOTIDE SEQUENCE [LARGE SCALE GENOMIC DNA]</scope>
    <source>
        <strain evidence="1 2">JEL478</strain>
    </source>
</reference>
<evidence type="ECO:0000313" key="1">
    <source>
        <dbReference type="EMBL" id="KXS10197.1"/>
    </source>
</evidence>
<evidence type="ECO:0008006" key="3">
    <source>
        <dbReference type="Google" id="ProtNLM"/>
    </source>
</evidence>
<evidence type="ECO:0000313" key="2">
    <source>
        <dbReference type="Proteomes" id="UP000070544"/>
    </source>
</evidence>
<proteinExistence type="predicted"/>
<dbReference type="Proteomes" id="UP000070544">
    <property type="component" value="Unassembled WGS sequence"/>
</dbReference>
<dbReference type="EMBL" id="KQ965832">
    <property type="protein sequence ID" value="KXS10197.1"/>
    <property type="molecule type" value="Genomic_DNA"/>
</dbReference>
<dbReference type="Gene3D" id="3.30.200.20">
    <property type="entry name" value="Phosphorylase Kinase, domain 1"/>
    <property type="match status" value="1"/>
</dbReference>
<keyword evidence="2" id="KW-1185">Reference proteome</keyword>